<dbReference type="Pfam" id="PF03372">
    <property type="entry name" value="Exo_endo_phos"/>
    <property type="match status" value="1"/>
</dbReference>
<feature type="domain" description="Endonuclease/exonuclease/phosphatase" evidence="14">
    <location>
        <begin position="10"/>
        <end position="292"/>
    </location>
</feature>
<evidence type="ECO:0000256" key="1">
    <source>
        <dbReference type="ARBA" id="ARBA00004141"/>
    </source>
</evidence>
<proteinExistence type="inferred from homology"/>
<keyword evidence="6" id="KW-0479">Metal-binding</keyword>
<comment type="similarity">
    <text evidence="4">Belongs to the neutral sphingomyelinase family.</text>
</comment>
<comment type="caution">
    <text evidence="15">The sequence shown here is derived from an EMBL/GenBank/DDBJ whole genome shotgun (WGS) entry which is preliminary data.</text>
</comment>
<dbReference type="Proteomes" id="UP000015354">
    <property type="component" value="Unassembled WGS sequence"/>
</dbReference>
<dbReference type="InterPro" id="IPR038772">
    <property type="entry name" value="Sph/SMPD2-like"/>
</dbReference>
<evidence type="ECO:0000313" key="16">
    <source>
        <dbReference type="Proteomes" id="UP000015354"/>
    </source>
</evidence>
<name>S9VM60_9TRYP</name>
<evidence type="ECO:0000256" key="6">
    <source>
        <dbReference type="ARBA" id="ARBA00022723"/>
    </source>
</evidence>
<dbReference type="OrthoDB" id="387657at2759"/>
<accession>S9VM60</accession>
<evidence type="ECO:0000259" key="14">
    <source>
        <dbReference type="Pfam" id="PF03372"/>
    </source>
</evidence>
<evidence type="ECO:0000313" key="15">
    <source>
        <dbReference type="EMBL" id="EPY28206.1"/>
    </source>
</evidence>
<keyword evidence="10 13" id="KW-1133">Transmembrane helix</keyword>
<keyword evidence="16" id="KW-1185">Reference proteome</keyword>
<dbReference type="GO" id="GO:0046872">
    <property type="term" value="F:metal ion binding"/>
    <property type="evidence" value="ECO:0007669"/>
    <property type="project" value="UniProtKB-KW"/>
</dbReference>
<feature type="transmembrane region" description="Helical" evidence="13">
    <location>
        <begin position="549"/>
        <end position="568"/>
    </location>
</feature>
<evidence type="ECO:0000256" key="8">
    <source>
        <dbReference type="ARBA" id="ARBA00022842"/>
    </source>
</evidence>
<comment type="subcellular location">
    <subcellularLocation>
        <location evidence="1">Membrane</location>
        <topology evidence="1">Multi-pass membrane protein</topology>
    </subcellularLocation>
</comment>
<evidence type="ECO:0000256" key="7">
    <source>
        <dbReference type="ARBA" id="ARBA00022801"/>
    </source>
</evidence>
<dbReference type="AlphaFoldDB" id="S9VM60"/>
<dbReference type="InterPro" id="IPR036691">
    <property type="entry name" value="Endo/exonu/phosph_ase_sf"/>
</dbReference>
<evidence type="ECO:0000256" key="11">
    <source>
        <dbReference type="ARBA" id="ARBA00023098"/>
    </source>
</evidence>
<evidence type="ECO:0000256" key="12">
    <source>
        <dbReference type="ARBA" id="ARBA00023136"/>
    </source>
</evidence>
<dbReference type="InterPro" id="IPR005135">
    <property type="entry name" value="Endo/exonuclease/phosphatase"/>
</dbReference>
<dbReference type="GO" id="GO:0016020">
    <property type="term" value="C:membrane"/>
    <property type="evidence" value="ECO:0007669"/>
    <property type="project" value="UniProtKB-SubCell"/>
</dbReference>
<sequence length="587" mass="66008">MADLGELKVLTFNLWGIFNSKMREARMKQFASKVDAYDIILLQEQFTQDDFDLIIQHIPRSVRETRYFRRFPSSFYGSGCAVISRFPIRSSFFHTYPLQGYPEMVLHGDFFANKGAALIKVDVPITGASGTMRVHEVLLYTTHLVAIYQKVSELPSWRDERYLPYRLSQAISLAEFITNTSKPSDTIIIGGDFNSSQRSLEVQMLLILLKRRGYTMRSVLPTPSTILETATSNMERAVANSTYTFSNKNAFNCCKTSYFKLLNMQSDIPSQIDHVFFNHAHLSLQPFEQCPDADPNYPFYVTVGEKRVPSGVVVFTENQVRLPPSVPLARKVALLLESCAGSRRSYLGKNVRCFTEWLAPHKSREEAEEDSDDDELALYPLSDHYGVAARFVLRAAGNDTGSPGPDHPLNGDAPTAVSLTEDEVMVVNSVVQFLESFTDKLKQQAGTSRYLALSCLATLLLHLYVLRNALDVQRERTAGALQQLYYMSESGKLLPKVDAEGQTSSLRRWVVSALRRERGESSPHPPPDFGLLAEELTLRPRWLSMSTAAVTNVVLSFTGIASFGIGMIQRMGNYNVLKEQVRQLLNT</sequence>
<protein>
    <submittedName>
        <fullName evidence="15">Inositol phosphosphingolipid phospholipase C</fullName>
    </submittedName>
</protein>
<dbReference type="Gene3D" id="3.60.10.10">
    <property type="entry name" value="Endonuclease/exonuclease/phosphatase"/>
    <property type="match status" value="1"/>
</dbReference>
<reference evidence="15 16" key="1">
    <citation type="journal article" date="2013" name="PLoS ONE">
        <title>Predicting the Proteins of Angomonas deanei, Strigomonas culicis and Their Respective Endosymbionts Reveals New Aspects of the Trypanosomatidae Family.</title>
        <authorList>
            <person name="Motta M.C."/>
            <person name="Martins A.C."/>
            <person name="de Souza S.S."/>
            <person name="Catta-Preta C.M."/>
            <person name="Silva R."/>
            <person name="Klein C.C."/>
            <person name="de Almeida L.G."/>
            <person name="de Lima Cunha O."/>
            <person name="Ciapina L.P."/>
            <person name="Brocchi M."/>
            <person name="Colabardini A.C."/>
            <person name="de Araujo Lima B."/>
            <person name="Machado C.R."/>
            <person name="de Almeida Soares C.M."/>
            <person name="Probst C.M."/>
            <person name="de Menezes C.B."/>
            <person name="Thompson C.E."/>
            <person name="Bartholomeu D.C."/>
            <person name="Gradia D.F."/>
            <person name="Pavoni D.P."/>
            <person name="Grisard E.C."/>
            <person name="Fantinatti-Garboggini F."/>
            <person name="Marchini F.K."/>
            <person name="Rodrigues-Luiz G.F."/>
            <person name="Wagner G."/>
            <person name="Goldman G.H."/>
            <person name="Fietto J.L."/>
            <person name="Elias M.C."/>
            <person name="Goldman M.H."/>
            <person name="Sagot M.F."/>
            <person name="Pereira M."/>
            <person name="Stoco P.H."/>
            <person name="de Mendonca-Neto R.P."/>
            <person name="Teixeira S.M."/>
            <person name="Maciel T.E."/>
            <person name="de Oliveira Mendes T.A."/>
            <person name="Urmenyi T.P."/>
            <person name="de Souza W."/>
            <person name="Schenkman S."/>
            <person name="de Vasconcelos A.T."/>
        </authorList>
    </citation>
    <scope>NUCLEOTIDE SEQUENCE [LARGE SCALE GENOMIC DNA]</scope>
</reference>
<keyword evidence="5 13" id="KW-0812">Transmembrane</keyword>
<comment type="pathway">
    <text evidence="3">Sphingolipid metabolism.</text>
</comment>
<keyword evidence="12 13" id="KW-0472">Membrane</keyword>
<evidence type="ECO:0000256" key="5">
    <source>
        <dbReference type="ARBA" id="ARBA00022692"/>
    </source>
</evidence>
<organism evidence="15 16">
    <name type="scientific">Strigomonas culicis</name>
    <dbReference type="NCBI Taxonomy" id="28005"/>
    <lineage>
        <taxon>Eukaryota</taxon>
        <taxon>Discoba</taxon>
        <taxon>Euglenozoa</taxon>
        <taxon>Kinetoplastea</taxon>
        <taxon>Metakinetoplastina</taxon>
        <taxon>Trypanosomatida</taxon>
        <taxon>Trypanosomatidae</taxon>
        <taxon>Strigomonadinae</taxon>
        <taxon>Strigomonas</taxon>
    </lineage>
</organism>
<dbReference type="GO" id="GO:0006665">
    <property type="term" value="P:sphingolipid metabolic process"/>
    <property type="evidence" value="ECO:0007669"/>
    <property type="project" value="UniProtKB-KW"/>
</dbReference>
<keyword evidence="9" id="KW-0746">Sphingolipid metabolism</keyword>
<evidence type="ECO:0000256" key="4">
    <source>
        <dbReference type="ARBA" id="ARBA00006335"/>
    </source>
</evidence>
<comment type="pathway">
    <text evidence="2">Lipid metabolism; sphingolipid metabolism.</text>
</comment>
<evidence type="ECO:0000256" key="2">
    <source>
        <dbReference type="ARBA" id="ARBA00004760"/>
    </source>
</evidence>
<dbReference type="SUPFAM" id="SSF56219">
    <property type="entry name" value="DNase I-like"/>
    <property type="match status" value="1"/>
</dbReference>
<evidence type="ECO:0000256" key="10">
    <source>
        <dbReference type="ARBA" id="ARBA00022989"/>
    </source>
</evidence>
<evidence type="ECO:0000256" key="9">
    <source>
        <dbReference type="ARBA" id="ARBA00022919"/>
    </source>
</evidence>
<dbReference type="PANTHER" id="PTHR16320">
    <property type="entry name" value="SPHINGOMYELINASE FAMILY MEMBER"/>
    <property type="match status" value="1"/>
</dbReference>
<dbReference type="GO" id="GO:0004767">
    <property type="term" value="F:sphingomyelin phosphodiesterase activity"/>
    <property type="evidence" value="ECO:0007669"/>
    <property type="project" value="InterPro"/>
</dbReference>
<keyword evidence="7" id="KW-0378">Hydrolase</keyword>
<keyword evidence="11" id="KW-0443">Lipid metabolism</keyword>
<evidence type="ECO:0000256" key="3">
    <source>
        <dbReference type="ARBA" id="ARBA00004991"/>
    </source>
</evidence>
<gene>
    <name evidence="15" type="ORF">STCU_05248</name>
</gene>
<keyword evidence="8" id="KW-0460">Magnesium</keyword>
<dbReference type="PANTHER" id="PTHR16320:SF24">
    <property type="entry name" value="PHOSPHODIESTERASE, PUTATIVE-RELATED"/>
    <property type="match status" value="1"/>
</dbReference>
<evidence type="ECO:0000256" key="13">
    <source>
        <dbReference type="SAM" id="Phobius"/>
    </source>
</evidence>
<dbReference type="EMBL" id="ATMH01005248">
    <property type="protein sequence ID" value="EPY28206.1"/>
    <property type="molecule type" value="Genomic_DNA"/>
</dbReference>